<feature type="region of interest" description="Disordered" evidence="1">
    <location>
        <begin position="15"/>
        <end position="45"/>
    </location>
</feature>
<evidence type="ECO:0000256" key="1">
    <source>
        <dbReference type="SAM" id="MobiDB-lite"/>
    </source>
</evidence>
<protein>
    <submittedName>
        <fullName evidence="2">Uncharacterized protein</fullName>
    </submittedName>
</protein>
<feature type="region of interest" description="Disordered" evidence="1">
    <location>
        <begin position="100"/>
        <end position="121"/>
    </location>
</feature>
<dbReference type="EMBL" id="BQFW01000011">
    <property type="protein sequence ID" value="GJJ75442.1"/>
    <property type="molecule type" value="Genomic_DNA"/>
</dbReference>
<evidence type="ECO:0000313" key="3">
    <source>
        <dbReference type="Proteomes" id="UP000827284"/>
    </source>
</evidence>
<reference evidence="2" key="1">
    <citation type="submission" date="2021-11" db="EMBL/GenBank/DDBJ databases">
        <authorList>
            <person name="Herlambang A."/>
            <person name="Guo Y."/>
            <person name="Takashima Y."/>
            <person name="Nishizawa T."/>
        </authorList>
    </citation>
    <scope>NUCLEOTIDE SEQUENCE</scope>
    <source>
        <strain evidence="2">E1425</strain>
    </source>
</reference>
<dbReference type="Proteomes" id="UP000827284">
    <property type="component" value="Unassembled WGS sequence"/>
</dbReference>
<dbReference type="OrthoDB" id="2447315at2759"/>
<evidence type="ECO:0000313" key="2">
    <source>
        <dbReference type="EMBL" id="GJJ75442.1"/>
    </source>
</evidence>
<proteinExistence type="predicted"/>
<sequence length="121" mass="13887">MHSVPTVNSFLTEQATTHIPAQDALHRAQGHQEEQADKRRRDHSYEIGDQVLVDATNLTSPADSTIPGPFTLLKQNLPFTFCVEFRPFYKLHNGFHDDTLRPYLPSPESLDSRKQHHRTQL</sequence>
<reference evidence="2" key="2">
    <citation type="journal article" date="2022" name="Microbiol. Resour. Announc.">
        <title>Whole-Genome Sequence of Entomortierella parvispora E1425, a Mucoromycotan Fungus Associated with Burkholderiaceae-Related Endosymbiotic Bacteria.</title>
        <authorList>
            <person name="Herlambang A."/>
            <person name="Guo Y."/>
            <person name="Takashima Y."/>
            <person name="Narisawa K."/>
            <person name="Ohta H."/>
            <person name="Nishizawa T."/>
        </authorList>
    </citation>
    <scope>NUCLEOTIDE SEQUENCE</scope>
    <source>
        <strain evidence="2">E1425</strain>
    </source>
</reference>
<organism evidence="2 3">
    <name type="scientific">Entomortierella parvispora</name>
    <dbReference type="NCBI Taxonomy" id="205924"/>
    <lineage>
        <taxon>Eukaryota</taxon>
        <taxon>Fungi</taxon>
        <taxon>Fungi incertae sedis</taxon>
        <taxon>Mucoromycota</taxon>
        <taxon>Mortierellomycotina</taxon>
        <taxon>Mortierellomycetes</taxon>
        <taxon>Mortierellales</taxon>
        <taxon>Mortierellaceae</taxon>
        <taxon>Entomortierella</taxon>
    </lineage>
</organism>
<comment type="caution">
    <text evidence="2">The sequence shown here is derived from an EMBL/GenBank/DDBJ whole genome shotgun (WGS) entry which is preliminary data.</text>
</comment>
<name>A0A9P3LYS4_9FUNG</name>
<dbReference type="AlphaFoldDB" id="A0A9P3LYS4"/>
<gene>
    <name evidence="2" type="ORF">EMPS_07800</name>
</gene>
<feature type="compositionally biased region" description="Basic and acidic residues" evidence="1">
    <location>
        <begin position="24"/>
        <end position="45"/>
    </location>
</feature>
<keyword evidence="3" id="KW-1185">Reference proteome</keyword>
<accession>A0A9P3LYS4</accession>